<sequence>NELKLSTQTQPILYHPIYIPGPHDQTLQPNLEMRYMTTLSLDYIVALGDNSCLPLVALAKKITFLIILTFYYIVICTGCR</sequence>
<comment type="caution">
    <text evidence="2">The sequence shown here is derived from an EMBL/GenBank/DDBJ whole genome shotgun (WGS) entry which is preliminary data.</text>
</comment>
<evidence type="ECO:0000313" key="2">
    <source>
        <dbReference type="EMBL" id="CAG8504167.1"/>
    </source>
</evidence>
<organism evidence="2 3">
    <name type="scientific">Dentiscutata erythropus</name>
    <dbReference type="NCBI Taxonomy" id="1348616"/>
    <lineage>
        <taxon>Eukaryota</taxon>
        <taxon>Fungi</taxon>
        <taxon>Fungi incertae sedis</taxon>
        <taxon>Mucoromycota</taxon>
        <taxon>Glomeromycotina</taxon>
        <taxon>Glomeromycetes</taxon>
        <taxon>Diversisporales</taxon>
        <taxon>Gigasporaceae</taxon>
        <taxon>Dentiscutata</taxon>
    </lineage>
</organism>
<protein>
    <submittedName>
        <fullName evidence="2">26960_t:CDS:1</fullName>
    </submittedName>
</protein>
<reference evidence="2" key="1">
    <citation type="submission" date="2021-06" db="EMBL/GenBank/DDBJ databases">
        <authorList>
            <person name="Kallberg Y."/>
            <person name="Tangrot J."/>
            <person name="Rosling A."/>
        </authorList>
    </citation>
    <scope>NUCLEOTIDE SEQUENCE</scope>
    <source>
        <strain evidence="2">MA453B</strain>
    </source>
</reference>
<evidence type="ECO:0000313" key="3">
    <source>
        <dbReference type="Proteomes" id="UP000789405"/>
    </source>
</evidence>
<evidence type="ECO:0000256" key="1">
    <source>
        <dbReference type="SAM" id="Phobius"/>
    </source>
</evidence>
<name>A0A9N9F1U3_9GLOM</name>
<accession>A0A9N9F1U3</accession>
<keyword evidence="1" id="KW-0472">Membrane</keyword>
<dbReference type="EMBL" id="CAJVPY010001034">
    <property type="protein sequence ID" value="CAG8504167.1"/>
    <property type="molecule type" value="Genomic_DNA"/>
</dbReference>
<keyword evidence="1" id="KW-1133">Transmembrane helix</keyword>
<dbReference type="Proteomes" id="UP000789405">
    <property type="component" value="Unassembled WGS sequence"/>
</dbReference>
<feature type="non-terminal residue" evidence="2">
    <location>
        <position position="1"/>
    </location>
</feature>
<gene>
    <name evidence="2" type="ORF">DERYTH_LOCUS3054</name>
</gene>
<keyword evidence="1" id="KW-0812">Transmembrane</keyword>
<proteinExistence type="predicted"/>
<dbReference type="AlphaFoldDB" id="A0A9N9F1U3"/>
<feature type="transmembrane region" description="Helical" evidence="1">
    <location>
        <begin position="62"/>
        <end position="79"/>
    </location>
</feature>
<keyword evidence="3" id="KW-1185">Reference proteome</keyword>